<dbReference type="VEuPathDB" id="CryptoDB:CPATCC_0032690"/>
<dbReference type="EMBL" id="CP044420">
    <property type="protein sequence ID" value="QOY42522.1"/>
    <property type="molecule type" value="Genomic_DNA"/>
</dbReference>
<evidence type="ECO:0000313" key="2">
    <source>
        <dbReference type="EMBL" id="QOY42522.1"/>
    </source>
</evidence>
<name>A0A7S7RGP1_CRYPV</name>
<dbReference type="Proteomes" id="UP000593906">
    <property type="component" value="Chromosome 3"/>
</dbReference>
<protein>
    <recommendedName>
        <fullName evidence="4">Signal peptide containing protein</fullName>
    </recommendedName>
</protein>
<proteinExistence type="predicted"/>
<sequence>MLMSSSIINFLLVLLFTVSSTSNNFVKNFILEVSFLNAASLETGSEGEPVALPQQDAQKPQFGVLQGRGSTVLSDFMTSNGVGLDLSVNKKCSKGELQKLLKLLENTMLTLFEIHGKSVGLEKTINEQTHSSNLEISRLNDLRAKEISLNEKLEQLLAEIFSCLLRMAAKRYSGKSIRTNEKGCTILSVTYFSALKSASEAILAVLKKVLKELTKLYNKCLTSVHIDPNSCRCYGFSLSSAQDSFSAQKQISKNSASEKIKCKRYVRNKITTRLLGGIRARASGETVFEDEQEVNTYF</sequence>
<evidence type="ECO:0008006" key="4">
    <source>
        <dbReference type="Google" id="ProtNLM"/>
    </source>
</evidence>
<keyword evidence="1" id="KW-0732">Signal</keyword>
<feature type="chain" id="PRO_5031386974" description="Signal peptide containing protein" evidence="1">
    <location>
        <begin position="22"/>
        <end position="298"/>
    </location>
</feature>
<gene>
    <name evidence="2" type="ORF">CPATCC_001169</name>
</gene>
<feature type="signal peptide" evidence="1">
    <location>
        <begin position="1"/>
        <end position="21"/>
    </location>
</feature>
<dbReference type="AlphaFoldDB" id="A0A7S7RGP1"/>
<accession>A0A7S7RGP1</accession>
<organism evidence="2 3">
    <name type="scientific">Cryptosporidium parvum</name>
    <dbReference type="NCBI Taxonomy" id="5807"/>
    <lineage>
        <taxon>Eukaryota</taxon>
        <taxon>Sar</taxon>
        <taxon>Alveolata</taxon>
        <taxon>Apicomplexa</taxon>
        <taxon>Conoidasida</taxon>
        <taxon>Coccidia</taxon>
        <taxon>Eucoccidiorida</taxon>
        <taxon>Eimeriorina</taxon>
        <taxon>Cryptosporidiidae</taxon>
        <taxon>Cryptosporidium</taxon>
    </lineage>
</organism>
<evidence type="ECO:0000313" key="3">
    <source>
        <dbReference type="Proteomes" id="UP000593906"/>
    </source>
</evidence>
<reference evidence="2 3" key="1">
    <citation type="submission" date="2019-09" db="EMBL/GenBank/DDBJ databases">
        <title>Consistent, comparative and evidence-based genome assembly and annotation for Cryptosporidium parvum, C. hominis and C. tyzzeri.</title>
        <authorList>
            <person name="Baptista R.P."/>
            <person name="Li Y."/>
            <person name="Sateriale A."/>
            <person name="Ansell B."/>
            <person name="Jex A."/>
            <person name="Sanders M."/>
            <person name="Brooks K."/>
            <person name="Tracey A."/>
            <person name="Berriman M."/>
            <person name="Striepen B."/>
            <person name="Cotton J.A."/>
            <person name="Kissinger J.C."/>
        </authorList>
    </citation>
    <scope>NUCLEOTIDE SEQUENCE [LARGE SCALE GENOMIC DNA]</scope>
    <source>
        <strain evidence="2 3">IOWA-ATCC</strain>
    </source>
</reference>
<evidence type="ECO:0000256" key="1">
    <source>
        <dbReference type="SAM" id="SignalP"/>
    </source>
</evidence>